<feature type="region of interest" description="Disordered" evidence="3">
    <location>
        <begin position="155"/>
        <end position="182"/>
    </location>
</feature>
<dbReference type="EMBL" id="CACQ02005328">
    <property type="protein sequence ID" value="CCF42357.1"/>
    <property type="molecule type" value="Genomic_DNA"/>
</dbReference>
<dbReference type="STRING" id="759273.H1VQ51"/>
<reference evidence="5" key="1">
    <citation type="journal article" date="2012" name="Nat. Genet.">
        <title>Lifestyle transitions in plant pathogenic Colletotrichum fungi deciphered by genome and transcriptome analyses.</title>
        <authorList>
            <person name="O'Connell R.J."/>
            <person name="Thon M.R."/>
            <person name="Hacquard S."/>
            <person name="Amyotte S.G."/>
            <person name="Kleemann J."/>
            <person name="Torres M.F."/>
            <person name="Damm U."/>
            <person name="Buiate E.A."/>
            <person name="Epstein L."/>
            <person name="Alkan N."/>
            <person name="Altmueller J."/>
            <person name="Alvarado-Balderrama L."/>
            <person name="Bauser C.A."/>
            <person name="Becker C."/>
            <person name="Birren B.W."/>
            <person name="Chen Z."/>
            <person name="Choi J."/>
            <person name="Crouch J.A."/>
            <person name="Duvick J.P."/>
            <person name="Farman M.A."/>
            <person name="Gan P."/>
            <person name="Heiman D."/>
            <person name="Henrissat B."/>
            <person name="Howard R.J."/>
            <person name="Kabbage M."/>
            <person name="Koch C."/>
            <person name="Kracher B."/>
            <person name="Kubo Y."/>
            <person name="Law A.D."/>
            <person name="Lebrun M.-H."/>
            <person name="Lee Y.-H."/>
            <person name="Miyara I."/>
            <person name="Moore N."/>
            <person name="Neumann U."/>
            <person name="Nordstroem K."/>
            <person name="Panaccione D.G."/>
            <person name="Panstruga R."/>
            <person name="Place M."/>
            <person name="Proctor R.H."/>
            <person name="Prusky D."/>
            <person name="Rech G."/>
            <person name="Reinhardt R."/>
            <person name="Rollins J.A."/>
            <person name="Rounsley S."/>
            <person name="Schardl C.L."/>
            <person name="Schwartz D.C."/>
            <person name="Shenoy N."/>
            <person name="Shirasu K."/>
            <person name="Sikhakolli U.R."/>
            <person name="Stueber K."/>
            <person name="Sukno S.A."/>
            <person name="Sweigard J.A."/>
            <person name="Takano Y."/>
            <person name="Takahara H."/>
            <person name="Trail F."/>
            <person name="van der Does H.C."/>
            <person name="Voll L.M."/>
            <person name="Will I."/>
            <person name="Young S."/>
            <person name="Zeng Q."/>
            <person name="Zhang J."/>
            <person name="Zhou S."/>
            <person name="Dickman M.B."/>
            <person name="Schulze-Lefert P."/>
            <person name="Ver Loren van Themaat E."/>
            <person name="Ma L.-J."/>
            <person name="Vaillancourt L.J."/>
        </authorList>
    </citation>
    <scope>NUCLEOTIDE SEQUENCE [LARGE SCALE GENOMIC DNA]</scope>
    <source>
        <strain evidence="5">IMI 349063</strain>
    </source>
</reference>
<protein>
    <submittedName>
        <fullName evidence="4">Uncharacterized protein</fullName>
    </submittedName>
</protein>
<dbReference type="Proteomes" id="UP000007174">
    <property type="component" value="Unassembled WGS sequence"/>
</dbReference>
<dbReference type="PANTHER" id="PTHR23083:SF464">
    <property type="entry name" value="TETRATRICOPEPTIDE REPEAT DOMAIN 7, ISOFORM A"/>
    <property type="match status" value="1"/>
</dbReference>
<evidence type="ECO:0000256" key="1">
    <source>
        <dbReference type="ARBA" id="ARBA00002550"/>
    </source>
</evidence>
<sequence>MFEDAKGAISEAQKLVGMLEAEVAKDPTGSLSMRGNNWAERKGVDELLGDVWAELGNLSVAKGSPYLARSDFEMALTHFPDHPAATIGLSDILLDIYSEKILPPPAIPLLSVPENVSSVSLPPPGLPKTAASQRGLPSEPLGLGSSASGLGSIKTNAQQSATTASSVQSPDRSESGEKLPAPYKATSVPKIDRLAARDRAYGLLSSLTKLGSSWNNAEAWFALARAHEESGQVDKAKEVLWWCVELEEGTGVRGWQCLGSGGYVL</sequence>
<dbReference type="eggNOG" id="KOG4162">
    <property type="taxonomic scope" value="Eukaryota"/>
</dbReference>
<dbReference type="VEuPathDB" id="FungiDB:CH63R_03089"/>
<feature type="compositionally biased region" description="Low complexity" evidence="3">
    <location>
        <begin position="155"/>
        <end position="169"/>
    </location>
</feature>
<dbReference type="HOGENOM" id="CLU_1049778_0_0_1"/>
<evidence type="ECO:0000313" key="5">
    <source>
        <dbReference type="Proteomes" id="UP000007174"/>
    </source>
</evidence>
<dbReference type="SMART" id="SM00028">
    <property type="entry name" value="TPR"/>
    <property type="match status" value="2"/>
</dbReference>
<comment type="similarity">
    <text evidence="2">Belongs to the YPP1 family.</text>
</comment>
<organism evidence="4 5">
    <name type="scientific">Colletotrichum higginsianum (strain IMI 349063)</name>
    <name type="common">Crucifer anthracnose fungus</name>
    <dbReference type="NCBI Taxonomy" id="759273"/>
    <lineage>
        <taxon>Eukaryota</taxon>
        <taxon>Fungi</taxon>
        <taxon>Dikarya</taxon>
        <taxon>Ascomycota</taxon>
        <taxon>Pezizomycotina</taxon>
        <taxon>Sordariomycetes</taxon>
        <taxon>Hypocreomycetidae</taxon>
        <taxon>Glomerellales</taxon>
        <taxon>Glomerellaceae</taxon>
        <taxon>Colletotrichum</taxon>
        <taxon>Colletotrichum destructivum species complex</taxon>
    </lineage>
</organism>
<dbReference type="InterPro" id="IPR019734">
    <property type="entry name" value="TPR_rpt"/>
</dbReference>
<comment type="function">
    <text evidence="1">Involved in endocytosis.</text>
</comment>
<name>H1VQ51_COLHI</name>
<evidence type="ECO:0000313" key="4">
    <source>
        <dbReference type="EMBL" id="CCF42357.1"/>
    </source>
</evidence>
<gene>
    <name evidence="4" type="ORF">CH063_12384</name>
</gene>
<dbReference type="AlphaFoldDB" id="H1VQ51"/>
<evidence type="ECO:0000256" key="2">
    <source>
        <dbReference type="ARBA" id="ARBA00038251"/>
    </source>
</evidence>
<dbReference type="SUPFAM" id="SSF48452">
    <property type="entry name" value="TPR-like"/>
    <property type="match status" value="1"/>
</dbReference>
<accession>H1VQ51</accession>
<feature type="region of interest" description="Disordered" evidence="3">
    <location>
        <begin position="118"/>
        <end position="141"/>
    </location>
</feature>
<proteinExistence type="inferred from homology"/>
<dbReference type="InterPro" id="IPR011990">
    <property type="entry name" value="TPR-like_helical_dom_sf"/>
</dbReference>
<evidence type="ECO:0000256" key="3">
    <source>
        <dbReference type="SAM" id="MobiDB-lite"/>
    </source>
</evidence>
<dbReference type="PANTHER" id="PTHR23083">
    <property type="entry name" value="TETRATRICOPEPTIDE REPEAT PROTEIN, TPR"/>
    <property type="match status" value="1"/>
</dbReference>
<dbReference type="InterPro" id="IPR051722">
    <property type="entry name" value="Endocytosis_PI4K-reg_protein"/>
</dbReference>
<dbReference type="Gene3D" id="1.25.40.10">
    <property type="entry name" value="Tetratricopeptide repeat domain"/>
    <property type="match status" value="1"/>
</dbReference>